<feature type="domain" description="HTH tetR-type" evidence="5">
    <location>
        <begin position="4"/>
        <end position="64"/>
    </location>
</feature>
<organism evidence="6 7">
    <name type="scientific">Prosthecobacter fluviatilis</name>
    <dbReference type="NCBI Taxonomy" id="445931"/>
    <lineage>
        <taxon>Bacteria</taxon>
        <taxon>Pseudomonadati</taxon>
        <taxon>Verrucomicrobiota</taxon>
        <taxon>Verrucomicrobiia</taxon>
        <taxon>Verrucomicrobiales</taxon>
        <taxon>Verrucomicrobiaceae</taxon>
        <taxon>Prosthecobacter</taxon>
    </lineage>
</organism>
<keyword evidence="1" id="KW-0805">Transcription regulation</keyword>
<dbReference type="PANTHER" id="PTHR47506:SF1">
    <property type="entry name" value="HTH-TYPE TRANSCRIPTIONAL REGULATOR YJDC"/>
    <property type="match status" value="1"/>
</dbReference>
<dbReference type="SUPFAM" id="SSF48498">
    <property type="entry name" value="Tetracyclin repressor-like, C-terminal domain"/>
    <property type="match status" value="1"/>
</dbReference>
<name>A0ABW0KJN4_9BACT</name>
<dbReference type="Pfam" id="PF00440">
    <property type="entry name" value="TetR_N"/>
    <property type="match status" value="1"/>
</dbReference>
<dbReference type="SUPFAM" id="SSF46689">
    <property type="entry name" value="Homeodomain-like"/>
    <property type="match status" value="1"/>
</dbReference>
<dbReference type="Gene3D" id="1.10.357.10">
    <property type="entry name" value="Tetracycline Repressor, domain 2"/>
    <property type="match status" value="1"/>
</dbReference>
<gene>
    <name evidence="6" type="ORF">ACFQDI_02380</name>
</gene>
<feature type="DNA-binding region" description="H-T-H motif" evidence="4">
    <location>
        <begin position="27"/>
        <end position="46"/>
    </location>
</feature>
<dbReference type="PANTHER" id="PTHR47506">
    <property type="entry name" value="TRANSCRIPTIONAL REGULATORY PROTEIN"/>
    <property type="match status" value="1"/>
</dbReference>
<evidence type="ECO:0000256" key="4">
    <source>
        <dbReference type="PROSITE-ProRule" id="PRU00335"/>
    </source>
</evidence>
<evidence type="ECO:0000256" key="3">
    <source>
        <dbReference type="ARBA" id="ARBA00023163"/>
    </source>
</evidence>
<proteinExistence type="predicted"/>
<evidence type="ECO:0000256" key="1">
    <source>
        <dbReference type="ARBA" id="ARBA00023015"/>
    </source>
</evidence>
<keyword evidence="3" id="KW-0804">Transcription</keyword>
<evidence type="ECO:0000313" key="7">
    <source>
        <dbReference type="Proteomes" id="UP001596052"/>
    </source>
</evidence>
<reference evidence="7" key="1">
    <citation type="journal article" date="2019" name="Int. J. Syst. Evol. Microbiol.">
        <title>The Global Catalogue of Microorganisms (GCM) 10K type strain sequencing project: providing services to taxonomists for standard genome sequencing and annotation.</title>
        <authorList>
            <consortium name="The Broad Institute Genomics Platform"/>
            <consortium name="The Broad Institute Genome Sequencing Center for Infectious Disease"/>
            <person name="Wu L."/>
            <person name="Ma J."/>
        </authorList>
    </citation>
    <scope>NUCLEOTIDE SEQUENCE [LARGE SCALE GENOMIC DNA]</scope>
    <source>
        <strain evidence="7">CGMCC 4.1469</strain>
    </source>
</reference>
<evidence type="ECO:0000256" key="2">
    <source>
        <dbReference type="ARBA" id="ARBA00023125"/>
    </source>
</evidence>
<dbReference type="RefSeq" id="WP_377163009.1">
    <property type="nucleotide sequence ID" value="NZ_JBHSMQ010000001.1"/>
</dbReference>
<dbReference type="InterPro" id="IPR036271">
    <property type="entry name" value="Tet_transcr_reg_TetR-rel_C_sf"/>
</dbReference>
<evidence type="ECO:0000313" key="6">
    <source>
        <dbReference type="EMBL" id="MFC5453690.1"/>
    </source>
</evidence>
<evidence type="ECO:0000259" key="5">
    <source>
        <dbReference type="PROSITE" id="PS50977"/>
    </source>
</evidence>
<dbReference type="InterPro" id="IPR001647">
    <property type="entry name" value="HTH_TetR"/>
</dbReference>
<dbReference type="Proteomes" id="UP001596052">
    <property type="component" value="Unassembled WGS sequence"/>
</dbReference>
<dbReference type="PRINTS" id="PR00455">
    <property type="entry name" value="HTHTETR"/>
</dbReference>
<dbReference type="EMBL" id="JBHSMQ010000001">
    <property type="protein sequence ID" value="MFC5453690.1"/>
    <property type="molecule type" value="Genomic_DNA"/>
</dbReference>
<dbReference type="InterPro" id="IPR009057">
    <property type="entry name" value="Homeodomain-like_sf"/>
</dbReference>
<protein>
    <submittedName>
        <fullName evidence="6">TetR/AcrR family transcriptional regulator</fullName>
    </submittedName>
</protein>
<sequence length="196" mass="22371">MNAPSTRDRIIETADRLFYQKGFEYTSVADVAAAVQITRGNLTFHFRTRDDILEAVIDLRLRRTRSMLEQWEADGCTAADRIRCFINILIMNRAKILLHGCPVGTLCTELAKLEHAALAQANKIFTLFRDWLKRQFEQLGCGDESKAHAMHLLAWSQGTATLAQAFHDESFIRAEVQRVQEWLAGLSPKPARRARR</sequence>
<keyword evidence="2 4" id="KW-0238">DNA-binding</keyword>
<dbReference type="PROSITE" id="PS50977">
    <property type="entry name" value="HTH_TETR_2"/>
    <property type="match status" value="1"/>
</dbReference>
<keyword evidence="7" id="KW-1185">Reference proteome</keyword>
<accession>A0ABW0KJN4</accession>
<comment type="caution">
    <text evidence="6">The sequence shown here is derived from an EMBL/GenBank/DDBJ whole genome shotgun (WGS) entry which is preliminary data.</text>
</comment>